<proteinExistence type="predicted"/>
<accession>A0A0V1Q068</accession>
<dbReference type="GeneID" id="26839305"/>
<feature type="compositionally biased region" description="Low complexity" evidence="1">
    <location>
        <begin position="75"/>
        <end position="86"/>
    </location>
</feature>
<dbReference type="RefSeq" id="XP_015468026.1">
    <property type="nucleotide sequence ID" value="XM_015611126.1"/>
</dbReference>
<dbReference type="OrthoDB" id="10555749at2759"/>
<organism evidence="2 3">
    <name type="scientific">Debaryomyces fabryi</name>
    <dbReference type="NCBI Taxonomy" id="58627"/>
    <lineage>
        <taxon>Eukaryota</taxon>
        <taxon>Fungi</taxon>
        <taxon>Dikarya</taxon>
        <taxon>Ascomycota</taxon>
        <taxon>Saccharomycotina</taxon>
        <taxon>Pichiomycetes</taxon>
        <taxon>Debaryomycetaceae</taxon>
        <taxon>Debaryomyces</taxon>
    </lineage>
</organism>
<dbReference type="EMBL" id="LMYN01000039">
    <property type="protein sequence ID" value="KSA01924.1"/>
    <property type="molecule type" value="Genomic_DNA"/>
</dbReference>
<dbReference type="Proteomes" id="UP000054251">
    <property type="component" value="Unassembled WGS sequence"/>
</dbReference>
<keyword evidence="3" id="KW-1185">Reference proteome</keyword>
<feature type="compositionally biased region" description="Basic and acidic residues" evidence="1">
    <location>
        <begin position="38"/>
        <end position="58"/>
    </location>
</feature>
<evidence type="ECO:0000313" key="3">
    <source>
        <dbReference type="Proteomes" id="UP000054251"/>
    </source>
</evidence>
<sequence>MLLGSNSTIGDIQTGFMKLIPMYSMRRSKSASINDGLAKNEKTTSRSTNQRERSRSLELESVPNNKNRSKRRSRSNNNSVKVVNRSQAKTMSSLKALRGGNMPKSSMSLSPSSSNGARSYSNSSDNSLPPSPYLEEDILPYTLTVDVSEYHMEKSHIHRSGHHTLLERRKVRFD</sequence>
<evidence type="ECO:0000256" key="1">
    <source>
        <dbReference type="SAM" id="MobiDB-lite"/>
    </source>
</evidence>
<feature type="compositionally biased region" description="Low complexity" evidence="1">
    <location>
        <begin position="105"/>
        <end position="128"/>
    </location>
</feature>
<protein>
    <submittedName>
        <fullName evidence="2">Uncharacterized protein</fullName>
    </submittedName>
</protein>
<reference evidence="2 3" key="1">
    <citation type="submission" date="2015-11" db="EMBL/GenBank/DDBJ databases">
        <title>The genome of Debaryomyces fabryi.</title>
        <authorList>
            <person name="Tafer H."/>
            <person name="Lopandic K."/>
        </authorList>
    </citation>
    <scope>NUCLEOTIDE SEQUENCE [LARGE SCALE GENOMIC DNA]</scope>
    <source>
        <strain evidence="2 3">CBS 789</strain>
    </source>
</reference>
<evidence type="ECO:0000313" key="2">
    <source>
        <dbReference type="EMBL" id="KSA01924.1"/>
    </source>
</evidence>
<comment type="caution">
    <text evidence="2">The sequence shown here is derived from an EMBL/GenBank/DDBJ whole genome shotgun (WGS) entry which is preliminary data.</text>
</comment>
<name>A0A0V1Q068_9ASCO</name>
<dbReference type="AlphaFoldDB" id="A0A0V1Q068"/>
<gene>
    <name evidence="2" type="ORF">AC631_02296</name>
</gene>
<feature type="region of interest" description="Disordered" evidence="1">
    <location>
        <begin position="31"/>
        <end position="133"/>
    </location>
</feature>